<dbReference type="EMBL" id="MCGG01000002">
    <property type="protein sequence ID" value="OEJ69635.1"/>
    <property type="molecule type" value="Genomic_DNA"/>
</dbReference>
<keyword evidence="2" id="KW-0812">Transmembrane</keyword>
<evidence type="ECO:0000313" key="4">
    <source>
        <dbReference type="Proteomes" id="UP000095347"/>
    </source>
</evidence>
<evidence type="ECO:0000256" key="1">
    <source>
        <dbReference type="SAM" id="MobiDB-lite"/>
    </source>
</evidence>
<feature type="region of interest" description="Disordered" evidence="1">
    <location>
        <begin position="67"/>
        <end position="91"/>
    </location>
</feature>
<protein>
    <recommendedName>
        <fullName evidence="5">DUF3426 domain-containing protein</fullName>
    </recommendedName>
</protein>
<dbReference type="RefSeq" id="WP_069956352.1">
    <property type="nucleotide sequence ID" value="NZ_MCGG01000002.1"/>
</dbReference>
<dbReference type="Pfam" id="PF11906">
    <property type="entry name" value="DUF3426"/>
    <property type="match status" value="1"/>
</dbReference>
<keyword evidence="2" id="KW-0472">Membrane</keyword>
<proteinExistence type="predicted"/>
<organism evidence="3 4">
    <name type="scientific">Magnetovibrio blakemorei</name>
    <dbReference type="NCBI Taxonomy" id="28181"/>
    <lineage>
        <taxon>Bacteria</taxon>
        <taxon>Pseudomonadati</taxon>
        <taxon>Pseudomonadota</taxon>
        <taxon>Alphaproteobacteria</taxon>
        <taxon>Rhodospirillales</taxon>
        <taxon>Magnetovibrionaceae</taxon>
        <taxon>Magnetovibrio</taxon>
    </lineage>
</organism>
<dbReference type="InterPro" id="IPR021834">
    <property type="entry name" value="DUF3426"/>
</dbReference>
<evidence type="ECO:0008006" key="5">
    <source>
        <dbReference type="Google" id="ProtNLM"/>
    </source>
</evidence>
<dbReference type="Proteomes" id="UP000095347">
    <property type="component" value="Unassembled WGS sequence"/>
</dbReference>
<keyword evidence="4" id="KW-1185">Reference proteome</keyword>
<sequence length="261" mass="29200">MVVTEQDLDALYGTDTPRQDPLTSYLDDAREDPWLEPLFDPRFDESEETDPAKFSLMQVDDFYDDVPSDPSVQSGAAPGQRTPSSPLPSANIRPVIRHPDQFKIPNGLFRALGLVLFVLIAGAVFWFKVDGEDARNTVAGVFKTTQELTKKLLALEPPPGEGFNHRNIKTRRTVRDGNDYLVIEGDVVNEVHQPVAVPMLRAALTNSERQEIRVLTQKLSKEQLHPGEKVTFKIEFKNPPGTARSMKLSFVNAAETKESTR</sequence>
<evidence type="ECO:0000256" key="2">
    <source>
        <dbReference type="SAM" id="Phobius"/>
    </source>
</evidence>
<dbReference type="OrthoDB" id="7159357at2"/>
<evidence type="ECO:0000313" key="3">
    <source>
        <dbReference type="EMBL" id="OEJ69635.1"/>
    </source>
</evidence>
<reference evidence="4" key="1">
    <citation type="submission" date="2016-07" db="EMBL/GenBank/DDBJ databases">
        <authorList>
            <person name="Florea S."/>
            <person name="Webb J.S."/>
            <person name="Jaromczyk J."/>
            <person name="Schardl C.L."/>
        </authorList>
    </citation>
    <scope>NUCLEOTIDE SEQUENCE [LARGE SCALE GENOMIC DNA]</scope>
    <source>
        <strain evidence="4">MV-1</strain>
    </source>
</reference>
<comment type="caution">
    <text evidence="3">The sequence shown here is derived from an EMBL/GenBank/DDBJ whole genome shotgun (WGS) entry which is preliminary data.</text>
</comment>
<accession>A0A1E5QC68</accession>
<feature type="region of interest" description="Disordered" evidence="1">
    <location>
        <begin position="1"/>
        <end position="27"/>
    </location>
</feature>
<feature type="transmembrane region" description="Helical" evidence="2">
    <location>
        <begin position="107"/>
        <end position="127"/>
    </location>
</feature>
<name>A0A1E5QC68_9PROT</name>
<gene>
    <name evidence="3" type="ORF">BEN30_02010</name>
</gene>
<dbReference type="AlphaFoldDB" id="A0A1E5QC68"/>
<keyword evidence="2" id="KW-1133">Transmembrane helix</keyword>